<accession>A0A0K0D8B9</accession>
<keyword evidence="1" id="KW-1185">Reference proteome</keyword>
<protein>
    <submittedName>
        <fullName evidence="2">Transposase</fullName>
    </submittedName>
</protein>
<organism evidence="1 2">
    <name type="scientific">Angiostrongylus cantonensis</name>
    <name type="common">Rat lungworm</name>
    <dbReference type="NCBI Taxonomy" id="6313"/>
    <lineage>
        <taxon>Eukaryota</taxon>
        <taxon>Metazoa</taxon>
        <taxon>Ecdysozoa</taxon>
        <taxon>Nematoda</taxon>
        <taxon>Chromadorea</taxon>
        <taxon>Rhabditida</taxon>
        <taxon>Rhabditina</taxon>
        <taxon>Rhabditomorpha</taxon>
        <taxon>Strongyloidea</taxon>
        <taxon>Metastrongylidae</taxon>
        <taxon>Angiostrongylus</taxon>
    </lineage>
</organism>
<dbReference type="WBParaSite" id="ACAC_0000631401-mRNA-1">
    <property type="protein sequence ID" value="ACAC_0000631401-mRNA-1"/>
    <property type="gene ID" value="ACAC_0000631401"/>
</dbReference>
<sequence length="84" mass="9407">MNLPKRNVDIIVKSGENRSLVLPGVITKKSRLVSVHDGRPVAPYSETVTYEPRSGFSSNSLLPCIRRESDDSCAYIVQNPLYRD</sequence>
<proteinExistence type="predicted"/>
<reference evidence="1" key="1">
    <citation type="submission" date="2012-09" db="EMBL/GenBank/DDBJ databases">
        <authorList>
            <person name="Martin A.A."/>
        </authorList>
    </citation>
    <scope>NUCLEOTIDE SEQUENCE</scope>
</reference>
<dbReference type="Proteomes" id="UP000035642">
    <property type="component" value="Unassembled WGS sequence"/>
</dbReference>
<name>A0A0K0D8B9_ANGCA</name>
<reference evidence="2" key="2">
    <citation type="submission" date="2017-02" db="UniProtKB">
        <authorList>
            <consortium name="WormBaseParasite"/>
        </authorList>
    </citation>
    <scope>IDENTIFICATION</scope>
</reference>
<dbReference type="AlphaFoldDB" id="A0A0K0D8B9"/>
<evidence type="ECO:0000313" key="1">
    <source>
        <dbReference type="Proteomes" id="UP000035642"/>
    </source>
</evidence>
<evidence type="ECO:0000313" key="2">
    <source>
        <dbReference type="WBParaSite" id="ACAC_0000631401-mRNA-1"/>
    </source>
</evidence>